<dbReference type="SUPFAM" id="SSF56349">
    <property type="entry name" value="DNA breaking-rejoining enzymes"/>
    <property type="match status" value="1"/>
</dbReference>
<gene>
    <name evidence="10" type="ORF">RMCT_2262</name>
</gene>
<accession>A0A100XER5</accession>
<dbReference type="SUPFAM" id="SSF55869">
    <property type="entry name" value="DNA topoisomerase I domain"/>
    <property type="match status" value="1"/>
</dbReference>
<dbReference type="Pfam" id="PF21338">
    <property type="entry name" value="Top1B_N_bact"/>
    <property type="match status" value="1"/>
</dbReference>
<dbReference type="OMA" id="TDVWICP"/>
<dbReference type="InterPro" id="IPR035447">
    <property type="entry name" value="DNA_topo_I_N_sf"/>
</dbReference>
<dbReference type="AlphaFoldDB" id="A0A100XER5"/>
<comment type="similarity">
    <text evidence="2">Belongs to the type IB topoisomerase family.</text>
</comment>
<dbReference type="PROSITE" id="PS52038">
    <property type="entry name" value="TOPO_IB_2"/>
    <property type="match status" value="1"/>
</dbReference>
<dbReference type="GO" id="GO:0003677">
    <property type="term" value="F:DNA binding"/>
    <property type="evidence" value="ECO:0007669"/>
    <property type="project" value="UniProtKB-KW"/>
</dbReference>
<dbReference type="InterPro" id="IPR014711">
    <property type="entry name" value="TopoI_cat_a-hlx-sub_euk"/>
</dbReference>
<dbReference type="InterPro" id="IPR001631">
    <property type="entry name" value="TopoI"/>
</dbReference>
<dbReference type="STRING" id="1797.RMCT_2262"/>
<dbReference type="RefSeq" id="WP_003928021.1">
    <property type="nucleotide sequence ID" value="NZ_BCTB01000017.1"/>
</dbReference>
<keyword evidence="5" id="KW-0238">DNA-binding</keyword>
<reference evidence="10 11" key="1">
    <citation type="journal article" date="2016" name="Genome Announc.">
        <title>Draft Genome Sequences of Five Rapidly Growing Mycobacterium Species, M. thermoresistibile, M. fortuitum subsp. acetamidolyticum, M. canariasense, M. brisbanense, and M. novocastrense.</title>
        <authorList>
            <person name="Katahira K."/>
            <person name="Ogura Y."/>
            <person name="Gotoh Y."/>
            <person name="Hayashi T."/>
        </authorList>
    </citation>
    <scope>NUCLEOTIDE SEQUENCE [LARGE SCALE GENOMIC DNA]</scope>
    <source>
        <strain evidence="10 11">JCM6362</strain>
    </source>
</reference>
<dbReference type="InterPro" id="IPR013500">
    <property type="entry name" value="TopoI_cat_euk"/>
</dbReference>
<evidence type="ECO:0000256" key="6">
    <source>
        <dbReference type="ARBA" id="ARBA00023235"/>
    </source>
</evidence>
<dbReference type="GO" id="GO:0003917">
    <property type="term" value="F:DNA topoisomerase type I (single strand cut, ATP-independent) activity"/>
    <property type="evidence" value="ECO:0007669"/>
    <property type="project" value="UniProtKB-EC"/>
</dbReference>
<feature type="domain" description="DNA topoisomerase I catalytic core eukaryotic-type" evidence="8">
    <location>
        <begin position="81"/>
        <end position="300"/>
    </location>
</feature>
<dbReference type="EC" id="5.6.2.1" evidence="3"/>
<organism evidence="10 11">
    <name type="scientific">Mycolicibacterium thermoresistibile</name>
    <name type="common">Mycobacterium thermoresistibile</name>
    <dbReference type="NCBI Taxonomy" id="1797"/>
    <lineage>
        <taxon>Bacteria</taxon>
        <taxon>Bacillati</taxon>
        <taxon>Actinomycetota</taxon>
        <taxon>Actinomycetes</taxon>
        <taxon>Mycobacteriales</taxon>
        <taxon>Mycobacteriaceae</taxon>
        <taxon>Mycolicibacterium</taxon>
    </lineage>
</organism>
<proteinExistence type="inferred from homology"/>
<dbReference type="InterPro" id="IPR049331">
    <property type="entry name" value="Top1B_N_bact"/>
</dbReference>
<feature type="domain" description="DNA topoisomerase IB N-terminal" evidence="9">
    <location>
        <begin position="21"/>
        <end position="69"/>
    </location>
</feature>
<keyword evidence="6 10" id="KW-0413">Isomerase</keyword>
<evidence type="ECO:0000256" key="1">
    <source>
        <dbReference type="ARBA" id="ARBA00000213"/>
    </source>
</evidence>
<evidence type="ECO:0000313" key="10">
    <source>
        <dbReference type="EMBL" id="GAT15292.1"/>
    </source>
</evidence>
<name>A0A100XER5_MYCTH</name>
<dbReference type="Gene3D" id="1.10.132.120">
    <property type="match status" value="1"/>
</dbReference>
<dbReference type="OrthoDB" id="9778962at2"/>
<feature type="region of interest" description="Disordered" evidence="7">
    <location>
        <begin position="1"/>
        <end position="29"/>
    </location>
</feature>
<evidence type="ECO:0000256" key="2">
    <source>
        <dbReference type="ARBA" id="ARBA00006645"/>
    </source>
</evidence>
<evidence type="ECO:0000256" key="4">
    <source>
        <dbReference type="ARBA" id="ARBA00023029"/>
    </source>
</evidence>
<dbReference type="PRINTS" id="PR00416">
    <property type="entry name" value="EUTPISMRASEI"/>
</dbReference>
<evidence type="ECO:0000259" key="8">
    <source>
        <dbReference type="Pfam" id="PF01028"/>
    </source>
</evidence>
<dbReference type="GO" id="GO:0006265">
    <property type="term" value="P:DNA topological change"/>
    <property type="evidence" value="ECO:0007669"/>
    <property type="project" value="InterPro"/>
</dbReference>
<dbReference type="Gene3D" id="3.90.15.10">
    <property type="entry name" value="Topoisomerase I, Chain A, domain 3"/>
    <property type="match status" value="1"/>
</dbReference>
<dbReference type="Pfam" id="PF01028">
    <property type="entry name" value="Topoisom_I"/>
    <property type="match status" value="1"/>
</dbReference>
<evidence type="ECO:0000256" key="5">
    <source>
        <dbReference type="ARBA" id="ARBA00023125"/>
    </source>
</evidence>
<reference evidence="11" key="2">
    <citation type="submission" date="2016-02" db="EMBL/GenBank/DDBJ databases">
        <title>Draft genome sequence of five rapidly growing Mycobacterium species.</title>
        <authorList>
            <person name="Katahira K."/>
            <person name="Gotou Y."/>
            <person name="Iida K."/>
            <person name="Ogura Y."/>
            <person name="Hayashi T."/>
        </authorList>
    </citation>
    <scope>NUCLEOTIDE SEQUENCE [LARGE SCALE GENOMIC DNA]</scope>
    <source>
        <strain evidence="11">JCM6362</strain>
    </source>
</reference>
<comment type="catalytic activity">
    <reaction evidence="1">
        <text>ATP-independent breakage of single-stranded DNA, followed by passage and rejoining.</text>
        <dbReference type="EC" id="5.6.2.1"/>
    </reaction>
</comment>
<dbReference type="Proteomes" id="UP000069654">
    <property type="component" value="Unassembled WGS sequence"/>
</dbReference>
<keyword evidence="4" id="KW-0799">Topoisomerase</keyword>
<comment type="caution">
    <text evidence="10">The sequence shown here is derived from an EMBL/GenBank/DDBJ whole genome shotgun (WGS) entry which is preliminary data.</text>
</comment>
<sequence>MTLRRSDPNRPGLRRVRRGRGFSYQDESGAAITDPATLRRIHDLTIPPAWREVWISPHPDGHIQAVGRDAAGRRQYLYHAQWQEERSEEKFDRTLEMSAQLPAMRRQLLADLRGRGLSRDRVLALALHLLDLGYFRAGGEQYAEENESFGIATLRCEHVSLQRSAVEFDYPAKSGVRRTWSVADPDVMRAVRALLRRPDRGDRFLVCRITDRWVEVQADDLNERFRELVGADYTVKDLRTWHGTVLAAVAFADADPPVDPKVVKRVESAVFNEVAEALGNTPAVARSSYVDPRVVQAYEHGVTIAATTRRAERTRDPRERREILEAGTARMLRKVARGL</sequence>
<dbReference type="InterPro" id="IPR011010">
    <property type="entry name" value="DNA_brk_join_enz"/>
</dbReference>
<protein>
    <recommendedName>
        <fullName evidence="3">DNA topoisomerase</fullName>
        <ecNumber evidence="3">5.6.2.1</ecNumber>
    </recommendedName>
</protein>
<dbReference type="EMBL" id="BCTB01000017">
    <property type="protein sequence ID" value="GAT15292.1"/>
    <property type="molecule type" value="Genomic_DNA"/>
</dbReference>
<evidence type="ECO:0000313" key="11">
    <source>
        <dbReference type="Proteomes" id="UP000069654"/>
    </source>
</evidence>
<evidence type="ECO:0000256" key="3">
    <source>
        <dbReference type="ARBA" id="ARBA00012891"/>
    </source>
</evidence>
<evidence type="ECO:0000256" key="7">
    <source>
        <dbReference type="SAM" id="MobiDB-lite"/>
    </source>
</evidence>
<dbReference type="Gene3D" id="3.30.66.10">
    <property type="entry name" value="DNA topoisomerase I domain"/>
    <property type="match status" value="1"/>
</dbReference>
<evidence type="ECO:0000259" key="9">
    <source>
        <dbReference type="Pfam" id="PF21338"/>
    </source>
</evidence>